<evidence type="ECO:0000256" key="6">
    <source>
        <dbReference type="ARBA" id="ARBA00022989"/>
    </source>
</evidence>
<feature type="domain" description="K+ potassium transporter integral membrane" evidence="11">
    <location>
        <begin position="80"/>
        <end position="565"/>
    </location>
</feature>
<keyword evidence="8 10" id="KW-0472">Membrane</keyword>
<proteinExistence type="predicted"/>
<evidence type="ECO:0000256" key="3">
    <source>
        <dbReference type="ARBA" id="ARBA00022538"/>
    </source>
</evidence>
<dbReference type="GO" id="GO:0016020">
    <property type="term" value="C:membrane"/>
    <property type="evidence" value="ECO:0007669"/>
    <property type="project" value="UniProtKB-SubCell"/>
</dbReference>
<feature type="transmembrane region" description="Helical" evidence="10">
    <location>
        <begin position="524"/>
        <end position="542"/>
    </location>
</feature>
<keyword evidence="14" id="KW-1185">Reference proteome</keyword>
<feature type="transmembrane region" description="Helical" evidence="10">
    <location>
        <begin position="71"/>
        <end position="92"/>
    </location>
</feature>
<feature type="transmembrane region" description="Helical" evidence="10">
    <location>
        <begin position="196"/>
        <end position="219"/>
    </location>
</feature>
<feature type="region of interest" description="Disordered" evidence="9">
    <location>
        <begin position="724"/>
        <end position="754"/>
    </location>
</feature>
<dbReference type="AlphaFoldDB" id="A0A9P9CZG6"/>
<keyword evidence="2" id="KW-0813">Transport</keyword>
<organism evidence="13 14">
    <name type="scientific">Dendryphion nanum</name>
    <dbReference type="NCBI Taxonomy" id="256645"/>
    <lineage>
        <taxon>Eukaryota</taxon>
        <taxon>Fungi</taxon>
        <taxon>Dikarya</taxon>
        <taxon>Ascomycota</taxon>
        <taxon>Pezizomycotina</taxon>
        <taxon>Dothideomycetes</taxon>
        <taxon>Pleosporomycetidae</taxon>
        <taxon>Pleosporales</taxon>
        <taxon>Torulaceae</taxon>
        <taxon>Dendryphion</taxon>
    </lineage>
</organism>
<name>A0A9P9CZG6_9PLEO</name>
<evidence type="ECO:0000313" key="13">
    <source>
        <dbReference type="EMBL" id="KAH7109823.1"/>
    </source>
</evidence>
<evidence type="ECO:0000313" key="14">
    <source>
        <dbReference type="Proteomes" id="UP000700596"/>
    </source>
</evidence>
<feature type="transmembrane region" description="Helical" evidence="10">
    <location>
        <begin position="347"/>
        <end position="367"/>
    </location>
</feature>
<evidence type="ECO:0000259" key="12">
    <source>
        <dbReference type="Pfam" id="PF22776"/>
    </source>
</evidence>
<keyword evidence="4 10" id="KW-0812">Transmembrane</keyword>
<feature type="transmembrane region" description="Helical" evidence="10">
    <location>
        <begin position="387"/>
        <end position="418"/>
    </location>
</feature>
<dbReference type="PANTHER" id="PTHR30540:SF83">
    <property type="entry name" value="K+ POTASSIUM TRANSPORTER"/>
    <property type="match status" value="1"/>
</dbReference>
<comment type="subcellular location">
    <subcellularLocation>
        <location evidence="1">Membrane</location>
        <topology evidence="1">Multi-pass membrane protein</topology>
    </subcellularLocation>
</comment>
<evidence type="ECO:0000256" key="9">
    <source>
        <dbReference type="SAM" id="MobiDB-lite"/>
    </source>
</evidence>
<feature type="compositionally biased region" description="Low complexity" evidence="9">
    <location>
        <begin position="743"/>
        <end position="753"/>
    </location>
</feature>
<evidence type="ECO:0000256" key="7">
    <source>
        <dbReference type="ARBA" id="ARBA00023065"/>
    </source>
</evidence>
<feature type="transmembrane region" description="Helical" evidence="10">
    <location>
        <begin position="239"/>
        <end position="257"/>
    </location>
</feature>
<protein>
    <submittedName>
        <fullName evidence="13">Potassium transporter-domain-containing protein</fullName>
    </submittedName>
</protein>
<comment type="caution">
    <text evidence="13">The sequence shown here is derived from an EMBL/GenBank/DDBJ whole genome shotgun (WGS) entry which is preliminary data.</text>
</comment>
<gene>
    <name evidence="13" type="ORF">B0J11DRAFT_544699</name>
</gene>
<dbReference type="PANTHER" id="PTHR30540">
    <property type="entry name" value="OSMOTIC STRESS POTASSIUM TRANSPORTER"/>
    <property type="match status" value="1"/>
</dbReference>
<feature type="transmembrane region" description="Helical" evidence="10">
    <location>
        <begin position="269"/>
        <end position="290"/>
    </location>
</feature>
<feature type="domain" description="K+ potassium transporter C-terminal" evidence="12">
    <location>
        <begin position="588"/>
        <end position="820"/>
    </location>
</feature>
<feature type="transmembrane region" description="Helical" evidence="10">
    <location>
        <begin position="498"/>
        <end position="518"/>
    </location>
</feature>
<dbReference type="OrthoDB" id="504708at2759"/>
<dbReference type="EMBL" id="JAGMWT010000030">
    <property type="protein sequence ID" value="KAH7109823.1"/>
    <property type="molecule type" value="Genomic_DNA"/>
</dbReference>
<evidence type="ECO:0000256" key="2">
    <source>
        <dbReference type="ARBA" id="ARBA00022448"/>
    </source>
</evidence>
<dbReference type="Proteomes" id="UP000700596">
    <property type="component" value="Unassembled WGS sequence"/>
</dbReference>
<accession>A0A9P9CZG6</accession>
<keyword evidence="3" id="KW-0633">Potassium transport</keyword>
<feature type="transmembrane region" description="Helical" evidence="10">
    <location>
        <begin position="465"/>
        <end position="491"/>
    </location>
</feature>
<dbReference type="Pfam" id="PF02705">
    <property type="entry name" value="K_trans"/>
    <property type="match status" value="1"/>
</dbReference>
<feature type="region of interest" description="Disordered" evidence="9">
    <location>
        <begin position="31"/>
        <end position="61"/>
    </location>
</feature>
<evidence type="ECO:0000256" key="5">
    <source>
        <dbReference type="ARBA" id="ARBA00022958"/>
    </source>
</evidence>
<dbReference type="InterPro" id="IPR053951">
    <property type="entry name" value="K_trans_N"/>
</dbReference>
<reference evidence="13" key="1">
    <citation type="journal article" date="2021" name="Nat. Commun.">
        <title>Genetic determinants of endophytism in the Arabidopsis root mycobiome.</title>
        <authorList>
            <person name="Mesny F."/>
            <person name="Miyauchi S."/>
            <person name="Thiergart T."/>
            <person name="Pickel B."/>
            <person name="Atanasova L."/>
            <person name="Karlsson M."/>
            <person name="Huettel B."/>
            <person name="Barry K.W."/>
            <person name="Haridas S."/>
            <person name="Chen C."/>
            <person name="Bauer D."/>
            <person name="Andreopoulos W."/>
            <person name="Pangilinan J."/>
            <person name="LaButti K."/>
            <person name="Riley R."/>
            <person name="Lipzen A."/>
            <person name="Clum A."/>
            <person name="Drula E."/>
            <person name="Henrissat B."/>
            <person name="Kohler A."/>
            <person name="Grigoriev I.V."/>
            <person name="Martin F.M."/>
            <person name="Hacquard S."/>
        </authorList>
    </citation>
    <scope>NUCLEOTIDE SEQUENCE</scope>
    <source>
        <strain evidence="13">MPI-CAGE-CH-0243</strain>
    </source>
</reference>
<keyword evidence="6 10" id="KW-1133">Transmembrane helix</keyword>
<evidence type="ECO:0000256" key="10">
    <source>
        <dbReference type="SAM" id="Phobius"/>
    </source>
</evidence>
<feature type="transmembrane region" description="Helical" evidence="10">
    <location>
        <begin position="439"/>
        <end position="459"/>
    </location>
</feature>
<evidence type="ECO:0000259" key="11">
    <source>
        <dbReference type="Pfam" id="PF02705"/>
    </source>
</evidence>
<keyword evidence="5" id="KW-0630">Potassium</keyword>
<dbReference type="InterPro" id="IPR053952">
    <property type="entry name" value="K_trans_C"/>
</dbReference>
<dbReference type="NCBIfam" id="TIGR00794">
    <property type="entry name" value="kup"/>
    <property type="match status" value="1"/>
</dbReference>
<dbReference type="GO" id="GO:0015079">
    <property type="term" value="F:potassium ion transmembrane transporter activity"/>
    <property type="evidence" value="ECO:0007669"/>
    <property type="project" value="InterPro"/>
</dbReference>
<dbReference type="InterPro" id="IPR003855">
    <property type="entry name" value="K+_transporter"/>
</dbReference>
<sequence length="823" mass="91469">METSIQFNESELQPVRTNNSYLIGGVVPLRDRSKSRGRKSSSDATKLQELENAEDEDAGLRDERDYKHKQAFSLGQVFLLAYQSIGVIYGDIGTSPLYVYSSTFTEPPTRDNLLGALSLILWSVTLMVTVKYVLLILHADNDGEGGTFSTYSLLSRYANISNRDPREATMIRMERHKTDDLGRSTKNIRSTIEKSIFFRNLLKCIGVLAVSMVMADGVLTPAQSVLGAVQGLNVVKPDISKPTIIGVTCSILILLFVVQPFGISKLTIIFSPIVMVWLALNAGFGIYNLAKYDYLVLKAFNPVYAFQYLIFNKHQGWRSLGGILLAFTGVEALFADIGAFSRRAIQVSWLGYAYPCLLLAYSGQAAYISVHPEAYSNPFFNSAPPGWLIFSLISAIGAAIVASQAMITATFQLLTQIMKLSYFPQIKVVHTSTVYHGQLYVPAVNWLLMIGTVLVAAIYNNTRSLGNAYGVCVMFVTFFDTCMVTLVAILVWRIKPYFVFLPWLAIASLDGAYLSSALTKVPDGAWFTILLSCLLASIFVLWRFGKEQQWSAEANDRFPTTHFIKTCEDGRLQLTEQFGNKPVGSMEGFAIFFDKAGETTPIVFSQFIRKLSTTPEVIVFFHLRPLETPSLAPENRYSVSRLAIPNCYRLVVRHGYMDEVITPNLASLVFDKVREHIVMRALDREGEKAALSTTTALGTNSNITDIPGNLERINNVSKVSEKSAVKSSSEQPGVVLEGEAAQSHSPSRSSTTSARLETLERAYNHEVLYIIGKEQMKVRVGTHLVRKFFLNAFLFIRENTRAKIASLDVPMDKVIEVGFVKDV</sequence>
<evidence type="ECO:0000256" key="1">
    <source>
        <dbReference type="ARBA" id="ARBA00004141"/>
    </source>
</evidence>
<feature type="transmembrane region" description="Helical" evidence="10">
    <location>
        <begin position="112"/>
        <end position="134"/>
    </location>
</feature>
<evidence type="ECO:0000256" key="4">
    <source>
        <dbReference type="ARBA" id="ARBA00022692"/>
    </source>
</evidence>
<evidence type="ECO:0000256" key="8">
    <source>
        <dbReference type="ARBA" id="ARBA00023136"/>
    </source>
</evidence>
<keyword evidence="7" id="KW-0406">Ion transport</keyword>
<feature type="transmembrane region" description="Helical" evidence="10">
    <location>
        <begin position="316"/>
        <end position="335"/>
    </location>
</feature>
<dbReference type="Pfam" id="PF22776">
    <property type="entry name" value="K_trans_C"/>
    <property type="match status" value="1"/>
</dbReference>